<keyword evidence="9 17" id="KW-0802">TPR repeat</keyword>
<comment type="function">
    <text evidence="15">In addition to promoting peroxisomal translocation of proteins containing a PTS1 peroxisomal targeting signal, mediates peroxisomal import of proteins containing a C-terminal PTS2-type peroxisomal targeting signal via its interaction with PEX7. Interaction with PEX7 only takes place when PEX7 is associated with cargo proteins containing a PTS2 peroxisomal targeting signal. PEX7 along with PTS2-containing cargo proteins are then translocated through the PEX13-PEX14 docking complex together with PEX5.</text>
</comment>
<evidence type="ECO:0000256" key="14">
    <source>
        <dbReference type="ARBA" id="ARBA00032505"/>
    </source>
</evidence>
<dbReference type="InterPro" id="IPR019734">
    <property type="entry name" value="TPR_rpt"/>
</dbReference>
<dbReference type="GO" id="GO:0005829">
    <property type="term" value="C:cytosol"/>
    <property type="evidence" value="ECO:0007669"/>
    <property type="project" value="UniProtKB-SubCell"/>
</dbReference>
<evidence type="ECO:0000256" key="6">
    <source>
        <dbReference type="ARBA" id="ARBA00022490"/>
    </source>
</evidence>
<comment type="caution">
    <text evidence="18">The sequence shown here is derived from an EMBL/GenBank/DDBJ whole genome shotgun (WGS) entry which is preliminary data.</text>
</comment>
<comment type="similarity">
    <text evidence="3">Belongs to the peroxisomal targeting signal receptor family.</text>
</comment>
<keyword evidence="10" id="KW-0832">Ubl conjugation</keyword>
<keyword evidence="6" id="KW-0963">Cytoplasm</keyword>
<feature type="repeat" description="TPR" evidence="17">
    <location>
        <begin position="512"/>
        <end position="545"/>
    </location>
</feature>
<evidence type="ECO:0000256" key="16">
    <source>
        <dbReference type="ARBA" id="ARBA00046106"/>
    </source>
</evidence>
<dbReference type="FunFam" id="1.25.40.10:FF:000034">
    <property type="entry name" value="Peroxisomal biogenesis factor 5 isoform 1"/>
    <property type="match status" value="1"/>
</dbReference>
<dbReference type="OrthoDB" id="10006023at2759"/>
<evidence type="ECO:0000256" key="13">
    <source>
        <dbReference type="ARBA" id="ARBA00030232"/>
    </source>
</evidence>
<dbReference type="GO" id="GO:0005052">
    <property type="term" value="F:peroxisome matrix targeting signal-1 binding"/>
    <property type="evidence" value="ECO:0007669"/>
    <property type="project" value="TreeGrafter"/>
</dbReference>
<keyword evidence="7" id="KW-1017">Isopeptide bond</keyword>
<evidence type="ECO:0000256" key="4">
    <source>
        <dbReference type="ARBA" id="ARBA00018416"/>
    </source>
</evidence>
<evidence type="ECO:0000256" key="1">
    <source>
        <dbReference type="ARBA" id="ARBA00004253"/>
    </source>
</evidence>
<comment type="subcellular location">
    <subcellularLocation>
        <location evidence="2">Cytoplasm</location>
        <location evidence="2">Cytosol</location>
    </subcellularLocation>
    <subcellularLocation>
        <location evidence="1">Peroxisome matrix</location>
    </subcellularLocation>
</comment>
<evidence type="ECO:0000256" key="9">
    <source>
        <dbReference type="ARBA" id="ARBA00022803"/>
    </source>
</evidence>
<evidence type="ECO:0000256" key="10">
    <source>
        <dbReference type="ARBA" id="ARBA00022843"/>
    </source>
</evidence>
<dbReference type="GO" id="GO:0005778">
    <property type="term" value="C:peroxisomal membrane"/>
    <property type="evidence" value="ECO:0007669"/>
    <property type="project" value="TreeGrafter"/>
</dbReference>
<keyword evidence="8" id="KW-0677">Repeat</keyword>
<dbReference type="PANTHER" id="PTHR10130:SF0">
    <property type="entry name" value="GH08708P"/>
    <property type="match status" value="1"/>
</dbReference>
<comment type="function">
    <text evidence="16">Receptor that mediates peroxisomal import of proteins containing a C-terminal PTS1-type tripeptide peroxisomal targeting signal (SKL-type). Binds to cargo proteins containing a PTS1 peroxisomal targeting signal in the cytosol, and translocates them into the peroxisome matrix by passing through the PEX13-PEX14 docking complex along with cargo proteins. PEX5 receptor is then retrotranslocated into the cytosol, leading to release of bound cargo in the peroxisome matrix, and reset for a subsequent peroxisome import cycle.</text>
</comment>
<gene>
    <name evidence="18" type="primary">PEX5L_1</name>
    <name evidence="18" type="ORF">OS493_000600</name>
</gene>
<evidence type="ECO:0000313" key="19">
    <source>
        <dbReference type="Proteomes" id="UP001163046"/>
    </source>
</evidence>
<reference evidence="18" key="1">
    <citation type="submission" date="2023-01" db="EMBL/GenBank/DDBJ databases">
        <title>Genome assembly of the deep-sea coral Lophelia pertusa.</title>
        <authorList>
            <person name="Herrera S."/>
            <person name="Cordes E."/>
        </authorList>
    </citation>
    <scope>NUCLEOTIDE SEQUENCE</scope>
    <source>
        <strain evidence="18">USNM1676648</strain>
        <tissue evidence="18">Polyp</tissue>
    </source>
</reference>
<accession>A0A9X0DCN7</accession>
<evidence type="ECO:0000256" key="12">
    <source>
        <dbReference type="ARBA" id="ARBA00023140"/>
    </source>
</evidence>
<dbReference type="SMART" id="SM00028">
    <property type="entry name" value="TPR"/>
    <property type="match status" value="4"/>
</dbReference>
<evidence type="ECO:0000256" key="17">
    <source>
        <dbReference type="PROSITE-ProRule" id="PRU00339"/>
    </source>
</evidence>
<evidence type="ECO:0000256" key="3">
    <source>
        <dbReference type="ARBA" id="ARBA00005348"/>
    </source>
</evidence>
<dbReference type="PROSITE" id="PS50005">
    <property type="entry name" value="TPR"/>
    <property type="match status" value="2"/>
</dbReference>
<evidence type="ECO:0000313" key="18">
    <source>
        <dbReference type="EMBL" id="KAJ7394766.1"/>
    </source>
</evidence>
<evidence type="ECO:0000256" key="15">
    <source>
        <dbReference type="ARBA" id="ARBA00046072"/>
    </source>
</evidence>
<keyword evidence="11" id="KW-0653">Protein transport</keyword>
<name>A0A9X0DCN7_9CNID</name>
<evidence type="ECO:0000256" key="7">
    <source>
        <dbReference type="ARBA" id="ARBA00022499"/>
    </source>
</evidence>
<dbReference type="Proteomes" id="UP001163046">
    <property type="component" value="Unassembled WGS sequence"/>
</dbReference>
<dbReference type="EMBL" id="MU825396">
    <property type="protein sequence ID" value="KAJ7394766.1"/>
    <property type="molecule type" value="Genomic_DNA"/>
</dbReference>
<dbReference type="InterPro" id="IPR011990">
    <property type="entry name" value="TPR-like_helical_dom_sf"/>
</dbReference>
<dbReference type="GO" id="GO:0016560">
    <property type="term" value="P:protein import into peroxisome matrix, docking"/>
    <property type="evidence" value="ECO:0007669"/>
    <property type="project" value="TreeGrafter"/>
</dbReference>
<evidence type="ECO:0000256" key="5">
    <source>
        <dbReference type="ARBA" id="ARBA00022448"/>
    </source>
</evidence>
<dbReference type="GO" id="GO:0005782">
    <property type="term" value="C:peroxisomal matrix"/>
    <property type="evidence" value="ECO:0007669"/>
    <property type="project" value="UniProtKB-SubCell"/>
</dbReference>
<evidence type="ECO:0000256" key="8">
    <source>
        <dbReference type="ARBA" id="ARBA00022737"/>
    </source>
</evidence>
<proteinExistence type="inferred from homology"/>
<keyword evidence="5" id="KW-0813">Transport</keyword>
<evidence type="ECO:0000256" key="11">
    <source>
        <dbReference type="ARBA" id="ARBA00022927"/>
    </source>
</evidence>
<dbReference type="AlphaFoldDB" id="A0A9X0DCN7"/>
<keyword evidence="12" id="KW-0576">Peroxisome</keyword>
<dbReference type="SUPFAM" id="SSF48452">
    <property type="entry name" value="TPR-like"/>
    <property type="match status" value="1"/>
</dbReference>
<protein>
    <recommendedName>
        <fullName evidence="4">Peroxisomal targeting signal 1 receptor</fullName>
    </recommendedName>
    <alternativeName>
        <fullName evidence="13">PTS1-BP</fullName>
    </alternativeName>
    <alternativeName>
        <fullName evidence="14">Peroxin-5</fullName>
    </alternativeName>
</protein>
<sequence length="638" mass="72235">MLHFLKIPENGNAGFGRGGVWECKSLMKLVTHFTQDQSFRQEGLIQDRFGPPRELGERAFHDAREEELVSEFLRDPRTHAPPQSFRMGDLLHEMKEIEQRNLHHTPVRAPGIADLASSEWAAEYMSSEVQRAEEWSKEYEHEARLQPRTGFHDVPTKWADEYLEHVSDMGHEALDDATWVDEYKLESENAELSKTAGELLENAADPKFANSKFMKFVKKLRDGEYTIDNNKVVDAKTGQEINEHTEAADDWIDEYEKFRATEADDWVKELTSNVQQSDVDFWDHLEGEWDELARRDGEDVHSWYNESDATLNKEYTFEEDNPLIDHPNPFEEGLKKLQEGDLISAILLFEAEVKQRPEHAEAWQYLGTSQAENEQDIAAIIAMNKCLEQQPDNLTTIMALAVSYTNESMQSQACQTLKAWLKANPRYSDLVPNEPAVSEAGARSRLVTSSMMSSEMYNEIRELYITAAQRAPENDIDSNVQVGLGVLFNLSGEYNKAVDCFQAALHALPNDALLWNRLGATLANGGRSEEAVDAYRHALNLSPGFIRCRYNLGISCINLNAHRQAVDHLLTALNMQRKGTVGPGGSVSTMSDNIWSTLRMTLSLMGRSELHKAVDTRDLDHLNAVFQTDSHDDGVVTV</sequence>
<dbReference type="InterPro" id="IPR024111">
    <property type="entry name" value="PEX5/PEX5L"/>
</dbReference>
<organism evidence="18 19">
    <name type="scientific">Desmophyllum pertusum</name>
    <dbReference type="NCBI Taxonomy" id="174260"/>
    <lineage>
        <taxon>Eukaryota</taxon>
        <taxon>Metazoa</taxon>
        <taxon>Cnidaria</taxon>
        <taxon>Anthozoa</taxon>
        <taxon>Hexacorallia</taxon>
        <taxon>Scleractinia</taxon>
        <taxon>Caryophylliina</taxon>
        <taxon>Caryophylliidae</taxon>
        <taxon>Desmophyllum</taxon>
    </lineage>
</organism>
<dbReference type="PANTHER" id="PTHR10130">
    <property type="entry name" value="PEROXISOMAL TARGETING SIGNAL 1 RECEPTOR PEX5"/>
    <property type="match status" value="1"/>
</dbReference>
<keyword evidence="19" id="KW-1185">Reference proteome</keyword>
<dbReference type="Gene3D" id="1.25.40.10">
    <property type="entry name" value="Tetratricopeptide repeat domain"/>
    <property type="match status" value="1"/>
</dbReference>
<dbReference type="Pfam" id="PF13432">
    <property type="entry name" value="TPR_16"/>
    <property type="match status" value="1"/>
</dbReference>
<feature type="repeat" description="TPR" evidence="17">
    <location>
        <begin position="478"/>
        <end position="511"/>
    </location>
</feature>
<evidence type="ECO:0000256" key="2">
    <source>
        <dbReference type="ARBA" id="ARBA00004514"/>
    </source>
</evidence>